<dbReference type="EMBL" id="BMFP01000006">
    <property type="protein sequence ID" value="GGG24300.1"/>
    <property type="molecule type" value="Genomic_DNA"/>
</dbReference>
<accession>A0ABQ1WBC1</accession>
<dbReference type="RefSeq" id="WP_188502366.1">
    <property type="nucleotide sequence ID" value="NZ_BMFP01000006.1"/>
</dbReference>
<keyword evidence="2" id="KW-1185">Reference proteome</keyword>
<comment type="caution">
    <text evidence="1">The sequence shown here is derived from an EMBL/GenBank/DDBJ whole genome shotgun (WGS) entry which is preliminary data.</text>
</comment>
<evidence type="ECO:0000313" key="1">
    <source>
        <dbReference type="EMBL" id="GGG24300.1"/>
    </source>
</evidence>
<name>A0ABQ1WBC1_9BACT</name>
<organism evidence="1 2">
    <name type="scientific">Pontibacter amylolyticus</name>
    <dbReference type="NCBI Taxonomy" id="1424080"/>
    <lineage>
        <taxon>Bacteria</taxon>
        <taxon>Pseudomonadati</taxon>
        <taxon>Bacteroidota</taxon>
        <taxon>Cytophagia</taxon>
        <taxon>Cytophagales</taxon>
        <taxon>Hymenobacteraceae</taxon>
        <taxon>Pontibacter</taxon>
    </lineage>
</organism>
<gene>
    <name evidence="1" type="ORF">GCM10011323_30140</name>
</gene>
<protein>
    <submittedName>
        <fullName evidence="1">Uncharacterized protein</fullName>
    </submittedName>
</protein>
<sequence>MGKTVQTSALTRAAEIKLTYCNRVKPSERPPVTCFADSYQVLKTSWDIGKLEFVEQFKVLLLNRASGYLASTSSPLAGWPAPW</sequence>
<reference evidence="2" key="1">
    <citation type="journal article" date="2019" name="Int. J. Syst. Evol. Microbiol.">
        <title>The Global Catalogue of Microorganisms (GCM) 10K type strain sequencing project: providing services to taxonomists for standard genome sequencing and annotation.</title>
        <authorList>
            <consortium name="The Broad Institute Genomics Platform"/>
            <consortium name="The Broad Institute Genome Sequencing Center for Infectious Disease"/>
            <person name="Wu L."/>
            <person name="Ma J."/>
        </authorList>
    </citation>
    <scope>NUCLEOTIDE SEQUENCE [LARGE SCALE GENOMIC DNA]</scope>
    <source>
        <strain evidence="2">CGMCC 1.12749</strain>
    </source>
</reference>
<dbReference type="Proteomes" id="UP000634043">
    <property type="component" value="Unassembled WGS sequence"/>
</dbReference>
<proteinExistence type="predicted"/>
<evidence type="ECO:0000313" key="2">
    <source>
        <dbReference type="Proteomes" id="UP000634043"/>
    </source>
</evidence>